<dbReference type="RefSeq" id="XP_007408068.1">
    <property type="nucleotide sequence ID" value="XM_007408006.1"/>
</dbReference>
<protein>
    <submittedName>
        <fullName evidence="1">Uncharacterized protein</fullName>
    </submittedName>
</protein>
<dbReference type="AlphaFoldDB" id="F4RGD0"/>
<name>F4RGD0_MELLP</name>
<sequence length="656" mass="76470">MDLPPLKLQKLSTKKTSSNMRKHISLITLGLTLRQSFLVRCGPEELTHIDQRFSTPEMVNSFSFVPEHPSHDVIGTVNESNLQIPSSVKITPYAAFFRESKEVMDRSTKEGVKTLANQVILMISNLSPTSESWESWLQRNQGTVEEFIKTAYTALYSDEVCDEEERTWIVGILSAISKYMPPDQDKMTGEEKIERFPWGNQVALEIKATKEFEPFMTKRFESLWLRNEHISANEISKDLDELLQRANMFGIYDLMKEEEIPCKVSAIYELISKHLMKSKLPEEENEISGILNDIKDFFKNTDLFGWEGQYCEQILQHILKHSPQTRKIFSDLLQDYTFFRQVHFPFAKKDMIEYLKQETEMKDLNNYIKVIKGWKEEVTCQLLPSEGRFLLERFTKKLNSQELDRPDHHKFIAAFYLIFPSEAKYLRGWIEKGWVFHKIELENLKGIWSKVFPDGFIPDANFGEYQWMFLVKNPSCLERVMLYQAGTKMKTSTQPGVSELGDILENGKLTSLSASDHYKKVMKILQEVDDITSANEVYRLCLEFIRHIVSLKKEYATAFLQEMESSKEFRITIQKAIKTFKKPRKDSDPTERSVAVTTSNFYTFLQKVENIFTIHPQQKIKHVMMEKVAAQLQYQPNDFNLIIGGQPFKFKFNATC</sequence>
<evidence type="ECO:0000313" key="2">
    <source>
        <dbReference type="Proteomes" id="UP000001072"/>
    </source>
</evidence>
<dbReference type="HOGENOM" id="CLU_429646_0_0_1"/>
<gene>
    <name evidence="1" type="ORF">MELLADRAFT_61768</name>
</gene>
<reference evidence="2" key="1">
    <citation type="journal article" date="2011" name="Proc. Natl. Acad. Sci. U.S.A.">
        <title>Obligate biotrophy features unraveled by the genomic analysis of rust fungi.</title>
        <authorList>
            <person name="Duplessis S."/>
            <person name="Cuomo C.A."/>
            <person name="Lin Y.-C."/>
            <person name="Aerts A."/>
            <person name="Tisserant E."/>
            <person name="Veneault-Fourrey C."/>
            <person name="Joly D.L."/>
            <person name="Hacquard S."/>
            <person name="Amselem J."/>
            <person name="Cantarel B.L."/>
            <person name="Chiu R."/>
            <person name="Coutinho P.M."/>
            <person name="Feau N."/>
            <person name="Field M."/>
            <person name="Frey P."/>
            <person name="Gelhaye E."/>
            <person name="Goldberg J."/>
            <person name="Grabherr M.G."/>
            <person name="Kodira C.D."/>
            <person name="Kohler A."/>
            <person name="Kuees U."/>
            <person name="Lindquist E.A."/>
            <person name="Lucas S.M."/>
            <person name="Mago R."/>
            <person name="Mauceli E."/>
            <person name="Morin E."/>
            <person name="Murat C."/>
            <person name="Pangilinan J.L."/>
            <person name="Park R."/>
            <person name="Pearson M."/>
            <person name="Quesneville H."/>
            <person name="Rouhier N."/>
            <person name="Sakthikumar S."/>
            <person name="Salamov A.A."/>
            <person name="Schmutz J."/>
            <person name="Selles B."/>
            <person name="Shapiro H."/>
            <person name="Tanguay P."/>
            <person name="Tuskan G.A."/>
            <person name="Henrissat B."/>
            <person name="Van de Peer Y."/>
            <person name="Rouze P."/>
            <person name="Ellis J.G."/>
            <person name="Dodds P.N."/>
            <person name="Schein J.E."/>
            <person name="Zhong S."/>
            <person name="Hamelin R.C."/>
            <person name="Grigoriev I.V."/>
            <person name="Szabo L.J."/>
            <person name="Martin F."/>
        </authorList>
    </citation>
    <scope>NUCLEOTIDE SEQUENCE [LARGE SCALE GENOMIC DNA]</scope>
    <source>
        <strain evidence="2">98AG31 / pathotype 3-4-7</strain>
    </source>
</reference>
<dbReference type="GeneID" id="18929791"/>
<dbReference type="KEGG" id="mlr:MELLADRAFT_61768"/>
<dbReference type="EMBL" id="GL883100">
    <property type="protein sequence ID" value="EGG08482.1"/>
    <property type="molecule type" value="Genomic_DNA"/>
</dbReference>
<evidence type="ECO:0000313" key="1">
    <source>
        <dbReference type="EMBL" id="EGG08482.1"/>
    </source>
</evidence>
<proteinExistence type="predicted"/>
<accession>F4RGD0</accession>
<dbReference type="Proteomes" id="UP000001072">
    <property type="component" value="Unassembled WGS sequence"/>
</dbReference>
<organism evidence="2">
    <name type="scientific">Melampsora larici-populina (strain 98AG31 / pathotype 3-4-7)</name>
    <name type="common">Poplar leaf rust fungus</name>
    <dbReference type="NCBI Taxonomy" id="747676"/>
    <lineage>
        <taxon>Eukaryota</taxon>
        <taxon>Fungi</taxon>
        <taxon>Dikarya</taxon>
        <taxon>Basidiomycota</taxon>
        <taxon>Pucciniomycotina</taxon>
        <taxon>Pucciniomycetes</taxon>
        <taxon>Pucciniales</taxon>
        <taxon>Melampsoraceae</taxon>
        <taxon>Melampsora</taxon>
    </lineage>
</organism>
<dbReference type="VEuPathDB" id="FungiDB:MELLADRAFT_61768"/>
<dbReference type="InParanoid" id="F4RGD0"/>
<keyword evidence="2" id="KW-1185">Reference proteome</keyword>